<dbReference type="GO" id="GO:0102559">
    <property type="term" value="F:peptide chain release factor N(5)-glutamine methyltransferase activity"/>
    <property type="evidence" value="ECO:0007669"/>
    <property type="project" value="UniProtKB-EC"/>
</dbReference>
<evidence type="ECO:0000259" key="6">
    <source>
        <dbReference type="Pfam" id="PF05175"/>
    </source>
</evidence>
<dbReference type="InterPro" id="IPR019874">
    <property type="entry name" value="RF_methyltr_PrmC"/>
</dbReference>
<dbReference type="PANTHER" id="PTHR18895">
    <property type="entry name" value="HEMK METHYLTRANSFERASE"/>
    <property type="match status" value="1"/>
</dbReference>
<dbReference type="InterPro" id="IPR002052">
    <property type="entry name" value="DNA_methylase_N6_adenine_CS"/>
</dbReference>
<dbReference type="NCBIfam" id="TIGR00536">
    <property type="entry name" value="hemK_fam"/>
    <property type="match status" value="1"/>
</dbReference>
<evidence type="ECO:0000256" key="4">
    <source>
        <dbReference type="ARBA" id="ARBA00022691"/>
    </source>
</evidence>
<evidence type="ECO:0000313" key="8">
    <source>
        <dbReference type="EMBL" id="TET94138.1"/>
    </source>
</evidence>
<evidence type="ECO:0000256" key="1">
    <source>
        <dbReference type="ARBA" id="ARBA00012771"/>
    </source>
</evidence>
<dbReference type="InterPro" id="IPR004556">
    <property type="entry name" value="HemK-like"/>
</dbReference>
<dbReference type="InterPro" id="IPR040758">
    <property type="entry name" value="PrmC_N"/>
</dbReference>
<dbReference type="GO" id="GO:0003676">
    <property type="term" value="F:nucleic acid binding"/>
    <property type="evidence" value="ECO:0007669"/>
    <property type="project" value="InterPro"/>
</dbReference>
<name>A0A523YRM4_UNCAE</name>
<dbReference type="PROSITE" id="PS00092">
    <property type="entry name" value="N6_MTASE"/>
    <property type="match status" value="1"/>
</dbReference>
<dbReference type="Pfam" id="PF17827">
    <property type="entry name" value="PrmC_N"/>
    <property type="match status" value="1"/>
</dbReference>
<reference evidence="8 9" key="1">
    <citation type="submission" date="2019-03" db="EMBL/GenBank/DDBJ databases">
        <title>Metabolic potential of uncultured bacteria and archaea associated with petroleum seepage in deep-sea sediments.</title>
        <authorList>
            <person name="Dong X."/>
            <person name="Hubert C."/>
        </authorList>
    </citation>
    <scope>NUCLEOTIDE SEQUENCE [LARGE SCALE GENOMIC DNA]</scope>
    <source>
        <strain evidence="8">E29_bin28</strain>
    </source>
</reference>
<dbReference type="InterPro" id="IPR007848">
    <property type="entry name" value="Small_mtfrase_dom"/>
</dbReference>
<feature type="domain" description="Release factor glutamine methyltransferase N-terminal" evidence="7">
    <location>
        <begin position="7"/>
        <end position="75"/>
    </location>
</feature>
<dbReference type="EC" id="2.1.1.297" evidence="1"/>
<dbReference type="InterPro" id="IPR050320">
    <property type="entry name" value="N5-glutamine_MTase"/>
</dbReference>
<evidence type="ECO:0000256" key="5">
    <source>
        <dbReference type="ARBA" id="ARBA00048391"/>
    </source>
</evidence>
<evidence type="ECO:0000259" key="7">
    <source>
        <dbReference type="Pfam" id="PF17827"/>
    </source>
</evidence>
<sequence>WTVKKSLKWATRYLEERGIENPCLTSELLLSQLLQKKLFHLYLDGDRDLPGSVGTLFLNLVKKRGQHVPLSYLTGSQDFMGYSFKVNPRVYIPRPETEILVEKVLEVTSLPRGREFIAVDLGTGCGNIAITLAKQLERSRIWAVDISPESLEVARCNAQLHYVDKKVEFLRGDLFTPLIRLGLEKRVDLVISNPPYVASTQMKNLPPEVRKEPKVALEGGEEGLSVHRRIIWQAPRFLNRGGLLALEIGSGQVKIIKDLISAQPQLLPPKIVSDYQGKERVVLTRKGSDWCQSEKSHQIN</sequence>
<dbReference type="PANTHER" id="PTHR18895:SF74">
    <property type="entry name" value="MTRF1L RELEASE FACTOR GLUTAMINE METHYLTRANSFERASE"/>
    <property type="match status" value="1"/>
</dbReference>
<dbReference type="Pfam" id="PF05175">
    <property type="entry name" value="MTS"/>
    <property type="match status" value="1"/>
</dbReference>
<comment type="caution">
    <text evidence="8">The sequence shown here is derived from an EMBL/GenBank/DDBJ whole genome shotgun (WGS) entry which is preliminary data.</text>
</comment>
<dbReference type="Gene3D" id="3.40.50.150">
    <property type="entry name" value="Vaccinia Virus protein VP39"/>
    <property type="match status" value="1"/>
</dbReference>
<evidence type="ECO:0000256" key="3">
    <source>
        <dbReference type="ARBA" id="ARBA00022679"/>
    </source>
</evidence>
<keyword evidence="2 8" id="KW-0489">Methyltransferase</keyword>
<keyword evidence="4" id="KW-0949">S-adenosyl-L-methionine</keyword>
<dbReference type="HAMAP" id="MF_02126">
    <property type="entry name" value="RF_methyltr_PrmC"/>
    <property type="match status" value="1"/>
</dbReference>
<dbReference type="SUPFAM" id="SSF53335">
    <property type="entry name" value="S-adenosyl-L-methionine-dependent methyltransferases"/>
    <property type="match status" value="1"/>
</dbReference>
<dbReference type="Proteomes" id="UP000316925">
    <property type="component" value="Unassembled WGS sequence"/>
</dbReference>
<dbReference type="CDD" id="cd02440">
    <property type="entry name" value="AdoMet_MTases"/>
    <property type="match status" value="1"/>
</dbReference>
<dbReference type="Gene3D" id="1.10.8.10">
    <property type="entry name" value="DNA helicase RuvA subunit, C-terminal domain"/>
    <property type="match status" value="1"/>
</dbReference>
<evidence type="ECO:0000256" key="2">
    <source>
        <dbReference type="ARBA" id="ARBA00022603"/>
    </source>
</evidence>
<dbReference type="NCBIfam" id="TIGR03534">
    <property type="entry name" value="RF_mod_PrmC"/>
    <property type="match status" value="1"/>
</dbReference>
<feature type="non-terminal residue" evidence="8">
    <location>
        <position position="1"/>
    </location>
</feature>
<dbReference type="GO" id="GO:0032259">
    <property type="term" value="P:methylation"/>
    <property type="evidence" value="ECO:0007669"/>
    <property type="project" value="UniProtKB-KW"/>
</dbReference>
<gene>
    <name evidence="8" type="primary">prmC</name>
    <name evidence="8" type="ORF">E3J33_00650</name>
</gene>
<evidence type="ECO:0000313" key="9">
    <source>
        <dbReference type="Proteomes" id="UP000316925"/>
    </source>
</evidence>
<organism evidence="8 9">
    <name type="scientific">Aerophobetes bacterium</name>
    <dbReference type="NCBI Taxonomy" id="2030807"/>
    <lineage>
        <taxon>Bacteria</taxon>
        <taxon>Candidatus Aerophobota</taxon>
    </lineage>
</organism>
<proteinExistence type="inferred from homology"/>
<protein>
    <recommendedName>
        <fullName evidence="1">peptide chain release factor N(5)-glutamine methyltransferase</fullName>
        <ecNumber evidence="1">2.1.1.297</ecNumber>
    </recommendedName>
</protein>
<feature type="domain" description="Methyltransferase small" evidence="6">
    <location>
        <begin position="114"/>
        <end position="202"/>
    </location>
</feature>
<dbReference type="EMBL" id="SOIJ01000032">
    <property type="protein sequence ID" value="TET94138.1"/>
    <property type="molecule type" value="Genomic_DNA"/>
</dbReference>
<comment type="catalytic activity">
    <reaction evidence="5">
        <text>L-glutaminyl-[peptide chain release factor] + S-adenosyl-L-methionine = N(5)-methyl-L-glutaminyl-[peptide chain release factor] + S-adenosyl-L-homocysteine + H(+)</text>
        <dbReference type="Rhea" id="RHEA:42896"/>
        <dbReference type="Rhea" id="RHEA-COMP:10271"/>
        <dbReference type="Rhea" id="RHEA-COMP:10272"/>
        <dbReference type="ChEBI" id="CHEBI:15378"/>
        <dbReference type="ChEBI" id="CHEBI:30011"/>
        <dbReference type="ChEBI" id="CHEBI:57856"/>
        <dbReference type="ChEBI" id="CHEBI:59789"/>
        <dbReference type="ChEBI" id="CHEBI:61891"/>
        <dbReference type="EC" id="2.1.1.297"/>
    </reaction>
</comment>
<accession>A0A523YRM4</accession>
<keyword evidence="3 8" id="KW-0808">Transferase</keyword>
<dbReference type="AlphaFoldDB" id="A0A523YRM4"/>
<dbReference type="InterPro" id="IPR029063">
    <property type="entry name" value="SAM-dependent_MTases_sf"/>
</dbReference>